<feature type="domain" description="Protein ENHANCED DISEASE RESISTANCE 2 C-terminal" evidence="1">
    <location>
        <begin position="44"/>
        <end position="94"/>
    </location>
</feature>
<accession>A0A9D4UC45</accession>
<dbReference type="EMBL" id="JABFUD020000019">
    <property type="protein sequence ID" value="KAI5065055.1"/>
    <property type="molecule type" value="Genomic_DNA"/>
</dbReference>
<comment type="caution">
    <text evidence="2">The sequence shown here is derived from an EMBL/GenBank/DDBJ whole genome shotgun (WGS) entry which is preliminary data.</text>
</comment>
<dbReference type="Pfam" id="PF07059">
    <property type="entry name" value="EDR2_C"/>
    <property type="match status" value="1"/>
</dbReference>
<dbReference type="InterPro" id="IPR009769">
    <property type="entry name" value="EDR2_C"/>
</dbReference>
<reference evidence="2" key="1">
    <citation type="submission" date="2021-01" db="EMBL/GenBank/DDBJ databases">
        <title>Adiantum capillus-veneris genome.</title>
        <authorList>
            <person name="Fang Y."/>
            <person name="Liao Q."/>
        </authorList>
    </citation>
    <scope>NUCLEOTIDE SEQUENCE</scope>
    <source>
        <strain evidence="2">H3</strain>
        <tissue evidence="2">Leaf</tissue>
    </source>
</reference>
<gene>
    <name evidence="2" type="ORF">GOP47_0019750</name>
</gene>
<evidence type="ECO:0000259" key="1">
    <source>
        <dbReference type="Pfam" id="PF07059"/>
    </source>
</evidence>
<name>A0A9D4UC45_ADICA</name>
<protein>
    <recommendedName>
        <fullName evidence="1">Protein ENHANCED DISEASE RESISTANCE 2 C-terminal domain-containing protein</fullName>
    </recommendedName>
</protein>
<dbReference type="PANTHER" id="PTHR12136">
    <property type="entry name" value="ENHANCED DISEASE RESISTANCE-RELATED"/>
    <property type="match status" value="1"/>
</dbReference>
<sequence>MAEAGEGEPAWIQSLKHGGAVPPRDFDACVNGWSSPPGDIFQPMKDSLLQRFLDGDNAFRNARFKLLANVVQGPWIVKTAVGERAVCLLGKAVTWQTQSELPERILGTIRFANLDPACASSLDSPLCDKDKVRPNKFWRSVSNLLHAGYRESVANVEEEDERASH</sequence>
<dbReference type="PANTHER" id="PTHR12136:SF47">
    <property type="entry name" value="ENHANCED DISEASE RESISTANCE PROTEIN (DUF1336)"/>
    <property type="match status" value="1"/>
</dbReference>
<proteinExistence type="predicted"/>
<dbReference type="OrthoDB" id="9970435at2759"/>
<dbReference type="AlphaFoldDB" id="A0A9D4UC45"/>
<evidence type="ECO:0000313" key="2">
    <source>
        <dbReference type="EMBL" id="KAI5065055.1"/>
    </source>
</evidence>
<dbReference type="InterPro" id="IPR045096">
    <property type="entry name" value="EDR2-like"/>
</dbReference>
<evidence type="ECO:0000313" key="3">
    <source>
        <dbReference type="Proteomes" id="UP000886520"/>
    </source>
</evidence>
<keyword evidence="3" id="KW-1185">Reference proteome</keyword>
<dbReference type="Proteomes" id="UP000886520">
    <property type="component" value="Chromosome 19"/>
</dbReference>
<organism evidence="2 3">
    <name type="scientific">Adiantum capillus-veneris</name>
    <name type="common">Maidenhair fern</name>
    <dbReference type="NCBI Taxonomy" id="13818"/>
    <lineage>
        <taxon>Eukaryota</taxon>
        <taxon>Viridiplantae</taxon>
        <taxon>Streptophyta</taxon>
        <taxon>Embryophyta</taxon>
        <taxon>Tracheophyta</taxon>
        <taxon>Polypodiopsida</taxon>
        <taxon>Polypodiidae</taxon>
        <taxon>Polypodiales</taxon>
        <taxon>Pteridineae</taxon>
        <taxon>Pteridaceae</taxon>
        <taxon>Vittarioideae</taxon>
        <taxon>Adiantum</taxon>
    </lineage>
</organism>